<dbReference type="AlphaFoldDB" id="A0A2H0DVZ3"/>
<protein>
    <submittedName>
        <fullName evidence="2">Uncharacterized protein</fullName>
    </submittedName>
</protein>
<comment type="caution">
    <text evidence="2">The sequence shown here is derived from an EMBL/GenBank/DDBJ whole genome shotgun (WGS) entry which is preliminary data.</text>
</comment>
<feature type="compositionally biased region" description="Basic and acidic residues" evidence="1">
    <location>
        <begin position="165"/>
        <end position="198"/>
    </location>
</feature>
<feature type="compositionally biased region" description="Basic and acidic residues" evidence="1">
    <location>
        <begin position="136"/>
        <end position="158"/>
    </location>
</feature>
<proteinExistence type="predicted"/>
<evidence type="ECO:0000256" key="1">
    <source>
        <dbReference type="SAM" id="MobiDB-lite"/>
    </source>
</evidence>
<feature type="compositionally biased region" description="Basic and acidic residues" evidence="1">
    <location>
        <begin position="206"/>
        <end position="216"/>
    </location>
</feature>
<reference evidence="2 3" key="1">
    <citation type="submission" date="2017-09" db="EMBL/GenBank/DDBJ databases">
        <title>Depth-based differentiation of microbial function through sediment-hosted aquifers and enrichment of novel symbionts in the deep terrestrial subsurface.</title>
        <authorList>
            <person name="Probst A.J."/>
            <person name="Ladd B."/>
            <person name="Jarett J.K."/>
            <person name="Geller-Mcgrath D.E."/>
            <person name="Sieber C.M."/>
            <person name="Emerson J.B."/>
            <person name="Anantharaman K."/>
            <person name="Thomas B.C."/>
            <person name="Malmstrom R."/>
            <person name="Stieglmeier M."/>
            <person name="Klingl A."/>
            <person name="Woyke T."/>
            <person name="Ryan C.M."/>
            <person name="Banfield J.F."/>
        </authorList>
    </citation>
    <scope>NUCLEOTIDE SEQUENCE [LARGE SCALE GENOMIC DNA]</scope>
    <source>
        <strain evidence="2">CG22_combo_CG10-13_8_21_14_all_43_18</strain>
    </source>
</reference>
<sequence length="232" mass="26624">MKKYDTEELNDIFDRLPEPLREAISSVETADKLEDIRKKFGLHVDQAGKLGSETGFVLLGLVPIKEFRRNVKRKLGIDEELTEKIVRAVDEKILSDVRESLKNLTSGPEIIPPKHDEENLNREEVLRELEEESRDEEAKARTEDRPKEDALSPAEAKDFLAGNIERGETAEEKREEKQEQETPPAKEEFFEEKLRSRSEGGFSSAKSEEKKGEIKIIQKSYKGGDPYREPIE</sequence>
<organism evidence="2 3">
    <name type="scientific">Candidatus Campbellbacteria bacterium CG22_combo_CG10-13_8_21_14_all_43_18</name>
    <dbReference type="NCBI Taxonomy" id="1974530"/>
    <lineage>
        <taxon>Bacteria</taxon>
        <taxon>Candidatus Campbelliibacteriota</taxon>
    </lineage>
</organism>
<gene>
    <name evidence="2" type="ORF">COW82_02500</name>
</gene>
<feature type="region of interest" description="Disordered" evidence="1">
    <location>
        <begin position="127"/>
        <end position="232"/>
    </location>
</feature>
<evidence type="ECO:0000313" key="3">
    <source>
        <dbReference type="Proteomes" id="UP000231276"/>
    </source>
</evidence>
<name>A0A2H0DVZ3_9BACT</name>
<dbReference type="Proteomes" id="UP000231276">
    <property type="component" value="Unassembled WGS sequence"/>
</dbReference>
<evidence type="ECO:0000313" key="2">
    <source>
        <dbReference type="EMBL" id="PIP86345.1"/>
    </source>
</evidence>
<accession>A0A2H0DVZ3</accession>
<dbReference type="EMBL" id="PCTS01000034">
    <property type="protein sequence ID" value="PIP86345.1"/>
    <property type="molecule type" value="Genomic_DNA"/>
</dbReference>